<keyword evidence="1" id="KW-1133">Transmembrane helix</keyword>
<dbReference type="STRING" id="868131.MSWAN_1218"/>
<sequence length="73" mass="8190">MSTGLAHYPIFGIDLVVYIGTTALILLIFVASIKSLNRLVLKKRGKTISPNWHHWLAIIVIILVVIHVAIQYI</sequence>
<organism evidence="2 3">
    <name type="scientific">Methanobacterium paludis (strain DSM 25820 / JCM 18151 / SWAN1)</name>
    <dbReference type="NCBI Taxonomy" id="868131"/>
    <lineage>
        <taxon>Archaea</taxon>
        <taxon>Methanobacteriati</taxon>
        <taxon>Methanobacteriota</taxon>
        <taxon>Methanomada group</taxon>
        <taxon>Methanobacteria</taxon>
        <taxon>Methanobacteriales</taxon>
        <taxon>Methanobacteriaceae</taxon>
        <taxon>Methanobacterium</taxon>
    </lineage>
</organism>
<feature type="transmembrane region" description="Helical" evidence="1">
    <location>
        <begin position="52"/>
        <end position="70"/>
    </location>
</feature>
<proteinExistence type="predicted"/>
<feature type="transmembrane region" description="Helical" evidence="1">
    <location>
        <begin position="6"/>
        <end position="31"/>
    </location>
</feature>
<accession>F6D5Q3</accession>
<dbReference type="AlphaFoldDB" id="F6D5Q3"/>
<reference evidence="2 3" key="1">
    <citation type="journal article" date="2014" name="Int. J. Syst. Evol. Microbiol.">
        <title>Methanobacterium paludis sp. nov. and a novel strain of Methanobacterium lacus isolated from northern peatlands.</title>
        <authorList>
            <person name="Cadillo-Quiroz H."/>
            <person name="Brauer S.L."/>
            <person name="Goodson N."/>
            <person name="Yavitt J.B."/>
            <person name="Zinder S.H."/>
        </authorList>
    </citation>
    <scope>NUCLEOTIDE SEQUENCE [LARGE SCALE GENOMIC DNA]</scope>
    <source>
        <strain evidence="3">DSM 25820 / JCM 18151 / SWAN1</strain>
    </source>
</reference>
<evidence type="ECO:0000313" key="2">
    <source>
        <dbReference type="EMBL" id="AEG18235.1"/>
    </source>
</evidence>
<name>F6D5Q3_METPW</name>
<keyword evidence="1" id="KW-0812">Transmembrane</keyword>
<keyword evidence="3" id="KW-1185">Reference proteome</keyword>
<protein>
    <submittedName>
        <fullName evidence="2">Uncharacterized protein</fullName>
    </submittedName>
</protein>
<dbReference type="KEGG" id="mew:MSWAN_1218"/>
<dbReference type="EMBL" id="CP002772">
    <property type="protein sequence ID" value="AEG18235.1"/>
    <property type="molecule type" value="Genomic_DNA"/>
</dbReference>
<keyword evidence="1" id="KW-0472">Membrane</keyword>
<dbReference type="Proteomes" id="UP000009231">
    <property type="component" value="Chromosome"/>
</dbReference>
<gene>
    <name evidence="2" type="ordered locus">MSWAN_1218</name>
</gene>
<dbReference type="RefSeq" id="WP_013825736.1">
    <property type="nucleotide sequence ID" value="NC_015574.1"/>
</dbReference>
<dbReference type="OrthoDB" id="379383at2157"/>
<evidence type="ECO:0000313" key="3">
    <source>
        <dbReference type="Proteomes" id="UP000009231"/>
    </source>
</evidence>
<evidence type="ECO:0000256" key="1">
    <source>
        <dbReference type="SAM" id="Phobius"/>
    </source>
</evidence>
<dbReference type="GeneID" id="10668723"/>
<dbReference type="HOGENOM" id="CLU_2695833_0_0_2"/>